<keyword evidence="2 3" id="KW-0378">Hydrolase</keyword>
<dbReference type="SUPFAM" id="SSF55811">
    <property type="entry name" value="Nudix"/>
    <property type="match status" value="1"/>
</dbReference>
<keyword evidence="1" id="KW-0479">Metal-binding</keyword>
<name>A0A7J0DWR3_9ERIC</name>
<evidence type="ECO:0000313" key="4">
    <source>
        <dbReference type="Proteomes" id="UP000585474"/>
    </source>
</evidence>
<dbReference type="GO" id="GO:0046872">
    <property type="term" value="F:metal ion binding"/>
    <property type="evidence" value="ECO:0007669"/>
    <property type="project" value="UniProtKB-KW"/>
</dbReference>
<dbReference type="InterPro" id="IPR015797">
    <property type="entry name" value="NUDIX_hydrolase-like_dom_sf"/>
</dbReference>
<dbReference type="GO" id="GO:0016787">
    <property type="term" value="F:hydrolase activity"/>
    <property type="evidence" value="ECO:0007669"/>
    <property type="project" value="UniProtKB-KW"/>
</dbReference>
<accession>A0A7J0DWR3</accession>
<dbReference type="GO" id="GO:0005737">
    <property type="term" value="C:cytoplasm"/>
    <property type="evidence" value="ECO:0007669"/>
    <property type="project" value="TreeGrafter"/>
</dbReference>
<evidence type="ECO:0000256" key="2">
    <source>
        <dbReference type="ARBA" id="ARBA00022801"/>
    </source>
</evidence>
<evidence type="ECO:0000313" key="3">
    <source>
        <dbReference type="EMBL" id="GFS44321.1"/>
    </source>
</evidence>
<dbReference type="GO" id="GO:0005634">
    <property type="term" value="C:nucleus"/>
    <property type="evidence" value="ECO:0007669"/>
    <property type="project" value="TreeGrafter"/>
</dbReference>
<protein>
    <submittedName>
        <fullName evidence="3">Nudix hydrolase homolog 16</fullName>
    </submittedName>
</protein>
<dbReference type="PANTHER" id="PTHR12629:SF0">
    <property type="entry name" value="DIPHOSPHOINOSITOL-POLYPHOSPHATE DIPHOSPHATASE"/>
    <property type="match status" value="1"/>
</dbReference>
<comment type="caution">
    <text evidence="3">The sequence shown here is derived from an EMBL/GenBank/DDBJ whole genome shotgun (WGS) entry which is preliminary data.</text>
</comment>
<organism evidence="3 4">
    <name type="scientific">Actinidia rufa</name>
    <dbReference type="NCBI Taxonomy" id="165716"/>
    <lineage>
        <taxon>Eukaryota</taxon>
        <taxon>Viridiplantae</taxon>
        <taxon>Streptophyta</taxon>
        <taxon>Embryophyta</taxon>
        <taxon>Tracheophyta</taxon>
        <taxon>Spermatophyta</taxon>
        <taxon>Magnoliopsida</taxon>
        <taxon>eudicotyledons</taxon>
        <taxon>Gunneridae</taxon>
        <taxon>Pentapetalae</taxon>
        <taxon>asterids</taxon>
        <taxon>Ericales</taxon>
        <taxon>Actinidiaceae</taxon>
        <taxon>Actinidia</taxon>
    </lineage>
</organism>
<dbReference type="AlphaFoldDB" id="A0A7J0DWR3"/>
<dbReference type="Proteomes" id="UP000585474">
    <property type="component" value="Unassembled WGS sequence"/>
</dbReference>
<dbReference type="OrthoDB" id="2011998at2759"/>
<evidence type="ECO:0000256" key="1">
    <source>
        <dbReference type="ARBA" id="ARBA00022723"/>
    </source>
</evidence>
<keyword evidence="4" id="KW-1185">Reference proteome</keyword>
<dbReference type="EMBL" id="BJWL01000437">
    <property type="protein sequence ID" value="GFS44321.1"/>
    <property type="molecule type" value="Genomic_DNA"/>
</dbReference>
<sequence length="101" mass="11455">MGNDETVKEAALCDALEEAGVRGDLLHFLGYYKFTSKTHQDESSPEGLFKAARYALLVKDELQSWTEQSTWQRTWLTIPEALEEGFSKWHADGLTSTIKDD</sequence>
<reference evidence="4" key="1">
    <citation type="submission" date="2019-07" db="EMBL/GenBank/DDBJ databases">
        <title>De Novo Assembly of kiwifruit Actinidia rufa.</title>
        <authorList>
            <person name="Sugita-Konishi S."/>
            <person name="Sato K."/>
            <person name="Mori E."/>
            <person name="Abe Y."/>
            <person name="Kisaki G."/>
            <person name="Hamano K."/>
            <person name="Suezawa K."/>
            <person name="Otani M."/>
            <person name="Fukuda T."/>
            <person name="Manabe T."/>
            <person name="Gomi K."/>
            <person name="Tabuchi M."/>
            <person name="Akimitsu K."/>
            <person name="Kataoka I."/>
        </authorList>
    </citation>
    <scope>NUCLEOTIDE SEQUENCE [LARGE SCALE GENOMIC DNA]</scope>
    <source>
        <strain evidence="4">cv. Fuchu</strain>
    </source>
</reference>
<gene>
    <name evidence="3" type="ORF">Acr_00g0089700</name>
</gene>
<dbReference type="Gene3D" id="3.90.79.10">
    <property type="entry name" value="Nucleoside Triphosphate Pyrophosphohydrolase"/>
    <property type="match status" value="1"/>
</dbReference>
<proteinExistence type="predicted"/>
<dbReference type="PANTHER" id="PTHR12629">
    <property type="entry name" value="DIPHOSPHOINOSITOL POLYPHOSPHATE PHOSPHOHYDROLASE"/>
    <property type="match status" value="1"/>
</dbReference>